<evidence type="ECO:0000313" key="22">
    <source>
        <dbReference type="EMBL" id="VDN46823.1"/>
    </source>
</evidence>
<dbReference type="PRINTS" id="PR01736">
    <property type="entry name" value="PHPHTRNFRASE"/>
</dbReference>
<dbReference type="Gene3D" id="3.20.20.60">
    <property type="entry name" value="Phosphoenolpyruvate-binding domains"/>
    <property type="match status" value="1"/>
</dbReference>
<proteinExistence type="inferred from homology"/>
<dbReference type="AlphaFoldDB" id="A0A3P7P9G0"/>
<dbReference type="Gene3D" id="1.10.274.10">
    <property type="entry name" value="PtsI, HPr-binding domain"/>
    <property type="match status" value="1"/>
</dbReference>
<dbReference type="EMBL" id="LR130778">
    <property type="protein sequence ID" value="VDN46823.1"/>
    <property type="molecule type" value="Genomic_DNA"/>
</dbReference>
<dbReference type="SUPFAM" id="SSF51621">
    <property type="entry name" value="Phosphoenolpyruvate/pyruvate domain"/>
    <property type="match status" value="1"/>
</dbReference>
<dbReference type="GO" id="GO:0008965">
    <property type="term" value="F:phosphoenolpyruvate-protein phosphotransferase activity"/>
    <property type="evidence" value="ECO:0007669"/>
    <property type="project" value="UniProtKB-EC"/>
</dbReference>
<dbReference type="GO" id="GO:0046872">
    <property type="term" value="F:metal ion binding"/>
    <property type="evidence" value="ECO:0007669"/>
    <property type="project" value="UniProtKB-KW"/>
</dbReference>
<dbReference type="PIRSF" id="PIRSF000732">
    <property type="entry name" value="PTS_enzyme_I"/>
    <property type="match status" value="1"/>
</dbReference>
<reference evidence="22 23" key="1">
    <citation type="submission" date="2018-09" db="EMBL/GenBank/DDBJ databases">
        <authorList>
            <person name="Postec A."/>
        </authorList>
    </citation>
    <scope>NUCLEOTIDE SEQUENCE [LARGE SCALE GENOMIC DNA]</scope>
    <source>
        <strain evidence="22">70B-A</strain>
    </source>
</reference>
<dbReference type="RefSeq" id="WP_172596101.1">
    <property type="nucleotide sequence ID" value="NZ_LR130778.1"/>
</dbReference>
<keyword evidence="9 17" id="KW-0963">Cytoplasm</keyword>
<dbReference type="InterPro" id="IPR024692">
    <property type="entry name" value="PTS_EI"/>
</dbReference>
<keyword evidence="11 17" id="KW-0808">Transferase</keyword>
<dbReference type="SUPFAM" id="SSF47831">
    <property type="entry name" value="Enzyme I of the PEP:sugar phosphotransferase system HPr-binding (sub)domain"/>
    <property type="match status" value="1"/>
</dbReference>
<dbReference type="KEGG" id="cbar:PATL70BA_0947"/>
<comment type="subcellular location">
    <subcellularLocation>
        <location evidence="4 17">Cytoplasm</location>
    </subcellularLocation>
</comment>
<evidence type="ECO:0000256" key="3">
    <source>
        <dbReference type="ARBA" id="ARBA00002728"/>
    </source>
</evidence>
<evidence type="ECO:0000259" key="19">
    <source>
        <dbReference type="Pfam" id="PF00391"/>
    </source>
</evidence>
<dbReference type="PANTHER" id="PTHR46244">
    <property type="entry name" value="PHOSPHOENOLPYRUVATE-PROTEIN PHOSPHOTRANSFERASE"/>
    <property type="match status" value="1"/>
</dbReference>
<sequence length="573" mass="65162">MIRGIGVAEGVTIGKAFVKREVEMKVVYRKIENPQLELERFNTAVDKCRIELERRYNKTLNILGQEEAEVYKRHLSVYDGSILLGQVRKEIQEQKINADYILNEVKKKYAAMFDKVADDFLKKKSESIKYIAEEIIKELIGIENKGLGDLTEPVIIFASELDGNDIVHLDKNSVLAIVCELGGKTSYSALVSNNFKIPAVLGAKGILSLVKDGDEVIVDGQKGEVFINPDKEMIDFYFKKVNKEKELEDIFLSFAKQKTKTEDGHQFEIAAEVENNNALLVAKEKGAESVGLFKTEFVFLGQPSMPEEMVQLEAYREAVMLAENADIIFRTMDCSSNHDMPFIYFHEERNPLLGYRSIRVTLTERTLFVTQIKALLRASAYGKIKILLPMVTKIEELLDAKMAIEEAKVELDARHELYDNNIDIGMMVEIPAAAMMIDIFAREVDFLVIGSSELIQLMTAVDRANENLFELFDMYHPGLLRTIRQVVIAAHREGTWISIVGDMANNEILLPFMIAIGVDQVCVNPSMVPKARWLASKTNKAIWDKEIDHLLSLSSGNEIKEYLEKRYYEIYVW</sequence>
<keyword evidence="15 17" id="KW-0460">Magnesium</keyword>
<evidence type="ECO:0000313" key="23">
    <source>
        <dbReference type="Proteomes" id="UP000279029"/>
    </source>
</evidence>
<keyword evidence="12 17" id="KW-0598">Phosphotransferase system</keyword>
<keyword evidence="13 17" id="KW-0479">Metal-binding</keyword>
<dbReference type="InterPro" id="IPR036637">
    <property type="entry name" value="Phosphohistidine_dom_sf"/>
</dbReference>
<dbReference type="InterPro" id="IPR000121">
    <property type="entry name" value="PEP_util_C"/>
</dbReference>
<dbReference type="EC" id="2.7.3.9" evidence="6 17"/>
<feature type="domain" description="PEP-utilising enzyme C-terminal" evidence="20">
    <location>
        <begin position="255"/>
        <end position="538"/>
    </location>
</feature>
<dbReference type="Pfam" id="PF00391">
    <property type="entry name" value="PEP-utilizers"/>
    <property type="match status" value="1"/>
</dbReference>
<evidence type="ECO:0000256" key="9">
    <source>
        <dbReference type="ARBA" id="ARBA00022490"/>
    </source>
</evidence>
<evidence type="ECO:0000256" key="15">
    <source>
        <dbReference type="ARBA" id="ARBA00022842"/>
    </source>
</evidence>
<evidence type="ECO:0000256" key="14">
    <source>
        <dbReference type="ARBA" id="ARBA00022777"/>
    </source>
</evidence>
<name>A0A3P7P9G0_9FIRM</name>
<evidence type="ECO:0000256" key="18">
    <source>
        <dbReference type="PIRSR" id="PIRSR000732-3"/>
    </source>
</evidence>
<dbReference type="Gene3D" id="3.50.30.10">
    <property type="entry name" value="Phosphohistidine domain"/>
    <property type="match status" value="1"/>
</dbReference>
<dbReference type="Pfam" id="PF05524">
    <property type="entry name" value="PEP-utilisers_N"/>
    <property type="match status" value="1"/>
</dbReference>
<accession>A0A3P7P9G0</accession>
<keyword evidence="22" id="KW-0670">Pyruvate</keyword>
<gene>
    <name evidence="22" type="primary">ptsP</name>
    <name evidence="22" type="ORF">PATL70BA_0947</name>
</gene>
<dbReference type="InterPro" id="IPR036618">
    <property type="entry name" value="PtsI_HPr-bd_sf"/>
</dbReference>
<dbReference type="InterPro" id="IPR050499">
    <property type="entry name" value="PEP-utilizing_PTS_enzyme"/>
</dbReference>
<dbReference type="GO" id="GO:0005737">
    <property type="term" value="C:cytoplasm"/>
    <property type="evidence" value="ECO:0007669"/>
    <property type="project" value="UniProtKB-SubCell"/>
</dbReference>
<dbReference type="GO" id="GO:0009401">
    <property type="term" value="P:phosphoenolpyruvate-dependent sugar phosphotransferase system"/>
    <property type="evidence" value="ECO:0007669"/>
    <property type="project" value="UniProtKB-KW"/>
</dbReference>
<dbReference type="InterPro" id="IPR015813">
    <property type="entry name" value="Pyrv/PenolPyrv_kinase-like_dom"/>
</dbReference>
<evidence type="ECO:0000256" key="7">
    <source>
        <dbReference type="ARBA" id="ARBA00016544"/>
    </source>
</evidence>
<evidence type="ECO:0000256" key="17">
    <source>
        <dbReference type="PIRNR" id="PIRNR000732"/>
    </source>
</evidence>
<evidence type="ECO:0000256" key="16">
    <source>
        <dbReference type="ARBA" id="ARBA00033235"/>
    </source>
</evidence>
<keyword evidence="14 17" id="KW-0418">Kinase</keyword>
<feature type="binding site" evidence="18">
    <location>
        <position position="429"/>
    </location>
    <ligand>
        <name>Mg(2+)</name>
        <dbReference type="ChEBI" id="CHEBI:18420"/>
    </ligand>
</feature>
<keyword evidence="10 17" id="KW-0762">Sugar transport</keyword>
<evidence type="ECO:0000256" key="10">
    <source>
        <dbReference type="ARBA" id="ARBA00022597"/>
    </source>
</evidence>
<dbReference type="GO" id="GO:0016301">
    <property type="term" value="F:kinase activity"/>
    <property type="evidence" value="ECO:0007669"/>
    <property type="project" value="UniProtKB-KW"/>
</dbReference>
<evidence type="ECO:0000259" key="21">
    <source>
        <dbReference type="Pfam" id="PF05524"/>
    </source>
</evidence>
<evidence type="ECO:0000256" key="6">
    <source>
        <dbReference type="ARBA" id="ARBA00012232"/>
    </source>
</evidence>
<dbReference type="InterPro" id="IPR006318">
    <property type="entry name" value="PTS_EI-like"/>
</dbReference>
<evidence type="ECO:0000256" key="2">
    <source>
        <dbReference type="ARBA" id="ARBA00001946"/>
    </source>
</evidence>
<dbReference type="InterPro" id="IPR040442">
    <property type="entry name" value="Pyrv_kinase-like_dom_sf"/>
</dbReference>
<evidence type="ECO:0000256" key="13">
    <source>
        <dbReference type="ARBA" id="ARBA00022723"/>
    </source>
</evidence>
<evidence type="ECO:0000256" key="5">
    <source>
        <dbReference type="ARBA" id="ARBA00007837"/>
    </source>
</evidence>
<evidence type="ECO:0000256" key="1">
    <source>
        <dbReference type="ARBA" id="ARBA00000683"/>
    </source>
</evidence>
<dbReference type="NCBIfam" id="TIGR01417">
    <property type="entry name" value="PTS_I_fam"/>
    <property type="match status" value="1"/>
</dbReference>
<comment type="function">
    <text evidence="3 17">General (non sugar-specific) component of the phosphoenolpyruvate-dependent sugar phosphotransferase system (sugar PTS). This major carbohydrate active-transport system catalyzes the phosphorylation of incoming sugar substrates concomitantly with their translocation across the cell membrane. Enzyme I transfers the phosphoryl group from phosphoenolpyruvate (PEP) to the phosphoryl carrier protein (HPr).</text>
</comment>
<feature type="domain" description="PEP-utilising enzyme mobile" evidence="19">
    <location>
        <begin position="151"/>
        <end position="223"/>
    </location>
</feature>
<comment type="cofactor">
    <cofactor evidence="2 17 18">
        <name>Mg(2+)</name>
        <dbReference type="ChEBI" id="CHEBI:18420"/>
    </cofactor>
</comment>
<organism evidence="22 23">
    <name type="scientific">Petrocella atlantisensis</name>
    <dbReference type="NCBI Taxonomy" id="2173034"/>
    <lineage>
        <taxon>Bacteria</taxon>
        <taxon>Bacillati</taxon>
        <taxon>Bacillota</taxon>
        <taxon>Clostridia</taxon>
        <taxon>Lachnospirales</taxon>
        <taxon>Vallitaleaceae</taxon>
        <taxon>Petrocella</taxon>
    </lineage>
</organism>
<dbReference type="InterPro" id="IPR008731">
    <property type="entry name" value="PTS_EIN"/>
</dbReference>
<dbReference type="Proteomes" id="UP000279029">
    <property type="component" value="Chromosome"/>
</dbReference>
<protein>
    <recommendedName>
        <fullName evidence="7 17">Phosphoenolpyruvate-protein phosphotransferase</fullName>
        <ecNumber evidence="6 17">2.7.3.9</ecNumber>
    </recommendedName>
    <alternativeName>
        <fullName evidence="16 17">Phosphotransferase system, enzyme I</fullName>
    </alternativeName>
</protein>
<dbReference type="Pfam" id="PF02896">
    <property type="entry name" value="PEP-utilizers_C"/>
    <property type="match status" value="1"/>
</dbReference>
<evidence type="ECO:0000259" key="20">
    <source>
        <dbReference type="Pfam" id="PF02896"/>
    </source>
</evidence>
<dbReference type="SUPFAM" id="SSF52009">
    <property type="entry name" value="Phosphohistidine domain"/>
    <property type="match status" value="1"/>
</dbReference>
<evidence type="ECO:0000256" key="8">
    <source>
        <dbReference type="ARBA" id="ARBA00022448"/>
    </source>
</evidence>
<evidence type="ECO:0000256" key="11">
    <source>
        <dbReference type="ARBA" id="ARBA00022679"/>
    </source>
</evidence>
<dbReference type="InterPro" id="IPR008279">
    <property type="entry name" value="PEP-util_enz_mobile_dom"/>
</dbReference>
<keyword evidence="23" id="KW-1185">Reference proteome</keyword>
<dbReference type="PANTHER" id="PTHR46244:SF3">
    <property type="entry name" value="PHOSPHOENOLPYRUVATE-PROTEIN PHOSPHOTRANSFERASE"/>
    <property type="match status" value="1"/>
</dbReference>
<comment type="catalytic activity">
    <reaction evidence="1 17">
        <text>L-histidyl-[protein] + phosphoenolpyruvate = N(pros)-phospho-L-histidyl-[protein] + pyruvate</text>
        <dbReference type="Rhea" id="RHEA:23880"/>
        <dbReference type="Rhea" id="RHEA-COMP:9745"/>
        <dbReference type="Rhea" id="RHEA-COMP:9746"/>
        <dbReference type="ChEBI" id="CHEBI:15361"/>
        <dbReference type="ChEBI" id="CHEBI:29979"/>
        <dbReference type="ChEBI" id="CHEBI:58702"/>
        <dbReference type="ChEBI" id="CHEBI:64837"/>
        <dbReference type="EC" id="2.7.3.9"/>
    </reaction>
</comment>
<keyword evidence="8 17" id="KW-0813">Transport</keyword>
<comment type="similarity">
    <text evidence="5 17">Belongs to the PEP-utilizing enzyme family.</text>
</comment>
<feature type="domain" description="Phosphotransferase system enzyme I N-terminal" evidence="21">
    <location>
        <begin position="3"/>
        <end position="123"/>
    </location>
</feature>
<evidence type="ECO:0000256" key="12">
    <source>
        <dbReference type="ARBA" id="ARBA00022683"/>
    </source>
</evidence>
<evidence type="ECO:0000256" key="4">
    <source>
        <dbReference type="ARBA" id="ARBA00004496"/>
    </source>
</evidence>